<dbReference type="InterPro" id="IPR035984">
    <property type="entry name" value="Acyl-CoA-binding_sf"/>
</dbReference>
<dbReference type="AlphaFoldDB" id="A0A2S4PN64"/>
<evidence type="ECO:0000259" key="3">
    <source>
        <dbReference type="PROSITE" id="PS51228"/>
    </source>
</evidence>
<sequence length="122" mass="13463">MATDESKKPDAFAIAAVDSTKLTQKPNSDELLELYVTLHNDAFLLINCRAALYKIAIGEDITKAPEPGKFDLKGKSKRKAWKSKADTGITPEEAKTAYIALVERLKVDYKYDPNKDSETIGG</sequence>
<dbReference type="PANTHER" id="PTHR23310">
    <property type="entry name" value="ACYL-COA-BINDING PROTEIN, ACBP"/>
    <property type="match status" value="1"/>
</dbReference>
<feature type="domain" description="ACB" evidence="3">
    <location>
        <begin position="8"/>
        <end position="111"/>
    </location>
</feature>
<evidence type="ECO:0000256" key="1">
    <source>
        <dbReference type="ARBA" id="ARBA00005567"/>
    </source>
</evidence>
<dbReference type="OrthoDB" id="346910at2759"/>
<evidence type="ECO:0000313" key="5">
    <source>
        <dbReference type="Proteomes" id="UP000237438"/>
    </source>
</evidence>
<name>A0A2S4PN64_9PEZI</name>
<dbReference type="SUPFAM" id="SSF47027">
    <property type="entry name" value="Acyl-CoA binding protein"/>
    <property type="match status" value="1"/>
</dbReference>
<dbReference type="PROSITE" id="PS51228">
    <property type="entry name" value="ACB_2"/>
    <property type="match status" value="1"/>
</dbReference>
<dbReference type="STRING" id="225359.A0A2S4PN64"/>
<dbReference type="Gene3D" id="1.20.80.10">
    <property type="match status" value="1"/>
</dbReference>
<gene>
    <name evidence="4" type="ORF">EPUL_003202</name>
</gene>
<keyword evidence="5" id="KW-1185">Reference proteome</keyword>
<keyword evidence="2" id="KW-0446">Lipid-binding</keyword>
<dbReference type="Pfam" id="PF00887">
    <property type="entry name" value="ACBP"/>
    <property type="match status" value="1"/>
</dbReference>
<dbReference type="InterPro" id="IPR014352">
    <property type="entry name" value="FERM/acyl-CoA-bd_prot_sf"/>
</dbReference>
<organism evidence="4 5">
    <name type="scientific">Erysiphe pulchra</name>
    <dbReference type="NCBI Taxonomy" id="225359"/>
    <lineage>
        <taxon>Eukaryota</taxon>
        <taxon>Fungi</taxon>
        <taxon>Dikarya</taxon>
        <taxon>Ascomycota</taxon>
        <taxon>Pezizomycotina</taxon>
        <taxon>Leotiomycetes</taxon>
        <taxon>Erysiphales</taxon>
        <taxon>Erysiphaceae</taxon>
        <taxon>Erysiphe</taxon>
    </lineage>
</organism>
<dbReference type="InterPro" id="IPR000582">
    <property type="entry name" value="Acyl-CoA-binding_protein"/>
</dbReference>
<protein>
    <recommendedName>
        <fullName evidence="3">ACB domain-containing protein</fullName>
    </recommendedName>
</protein>
<evidence type="ECO:0000313" key="4">
    <source>
        <dbReference type="EMBL" id="POS83473.1"/>
    </source>
</evidence>
<dbReference type="PANTHER" id="PTHR23310:SF62">
    <property type="entry name" value="ACYL-COA BINDING PROTEIN 1, ISOFORM A"/>
    <property type="match status" value="1"/>
</dbReference>
<proteinExistence type="inferred from homology"/>
<comment type="caution">
    <text evidence="4">The sequence shown here is derived from an EMBL/GenBank/DDBJ whole genome shotgun (WGS) entry which is preliminary data.</text>
</comment>
<accession>A0A2S4PN64</accession>
<reference evidence="4 5" key="1">
    <citation type="submission" date="2017-10" db="EMBL/GenBank/DDBJ databases">
        <title>Development of genomic resources for the powdery mildew, Erysiphe pulchra.</title>
        <authorList>
            <person name="Wadl P.A."/>
            <person name="Mack B.M."/>
            <person name="Moore G."/>
            <person name="Beltz S.B."/>
        </authorList>
    </citation>
    <scope>NUCLEOTIDE SEQUENCE [LARGE SCALE GENOMIC DNA]</scope>
    <source>
        <strain evidence="4">Cflorida</strain>
    </source>
</reference>
<evidence type="ECO:0000256" key="2">
    <source>
        <dbReference type="ARBA" id="ARBA00023121"/>
    </source>
</evidence>
<dbReference type="GO" id="GO:0006631">
    <property type="term" value="P:fatty acid metabolic process"/>
    <property type="evidence" value="ECO:0007669"/>
    <property type="project" value="TreeGrafter"/>
</dbReference>
<dbReference type="GO" id="GO:0000062">
    <property type="term" value="F:fatty-acyl-CoA binding"/>
    <property type="evidence" value="ECO:0007669"/>
    <property type="project" value="InterPro"/>
</dbReference>
<comment type="similarity">
    <text evidence="1">Belongs to the ACBP family.</text>
</comment>
<dbReference type="EMBL" id="PEDP01001562">
    <property type="protein sequence ID" value="POS83473.1"/>
    <property type="molecule type" value="Genomic_DNA"/>
</dbReference>
<dbReference type="Proteomes" id="UP000237438">
    <property type="component" value="Unassembled WGS sequence"/>
</dbReference>